<dbReference type="Proteomes" id="UP000007014">
    <property type="component" value="Chromosome 2"/>
</dbReference>
<evidence type="ECO:0000313" key="3">
    <source>
        <dbReference type="Proteomes" id="UP000007014"/>
    </source>
</evidence>
<evidence type="ECO:0000256" key="1">
    <source>
        <dbReference type="SAM" id="MobiDB-lite"/>
    </source>
</evidence>
<evidence type="ECO:0000313" key="2">
    <source>
        <dbReference type="EMBL" id="BAM78947.1"/>
    </source>
</evidence>
<feature type="region of interest" description="Disordered" evidence="1">
    <location>
        <begin position="231"/>
        <end position="257"/>
    </location>
</feature>
<dbReference type="OrthoDB" id="10583334at2759"/>
<reference evidence="2 3" key="2">
    <citation type="journal article" date="2007" name="BMC Biol.">
        <title>A 100%-complete sequence reveals unusually simple genomic features in the hot-spring red alga Cyanidioschyzon merolae.</title>
        <authorList>
            <person name="Nozaki H."/>
            <person name="Takano H."/>
            <person name="Misumi O."/>
            <person name="Terasawa K."/>
            <person name="Matsuzaki M."/>
            <person name="Maruyama S."/>
            <person name="Nishida K."/>
            <person name="Yagisawa F."/>
            <person name="Yoshida Y."/>
            <person name="Fujiwara T."/>
            <person name="Takio S."/>
            <person name="Tamura K."/>
            <person name="Chung S.J."/>
            <person name="Nakamura S."/>
            <person name="Kuroiwa H."/>
            <person name="Tanaka K."/>
            <person name="Sato N."/>
            <person name="Kuroiwa T."/>
        </authorList>
    </citation>
    <scope>NUCLEOTIDE SEQUENCE [LARGE SCALE GENOMIC DNA]</scope>
    <source>
        <strain evidence="2 3">10D</strain>
    </source>
</reference>
<dbReference type="Gramene" id="CMB153CT">
    <property type="protein sequence ID" value="CMB153CT"/>
    <property type="gene ID" value="CMB153C"/>
</dbReference>
<proteinExistence type="predicted"/>
<organism evidence="2 3">
    <name type="scientific">Cyanidioschyzon merolae (strain NIES-3377 / 10D)</name>
    <name type="common">Unicellular red alga</name>
    <dbReference type="NCBI Taxonomy" id="280699"/>
    <lineage>
        <taxon>Eukaryota</taxon>
        <taxon>Rhodophyta</taxon>
        <taxon>Bangiophyceae</taxon>
        <taxon>Cyanidiales</taxon>
        <taxon>Cyanidiaceae</taxon>
        <taxon>Cyanidioschyzon</taxon>
    </lineage>
</organism>
<reference evidence="2 3" key="1">
    <citation type="journal article" date="2004" name="Nature">
        <title>Genome sequence of the ultrasmall unicellular red alga Cyanidioschyzon merolae 10D.</title>
        <authorList>
            <person name="Matsuzaki M."/>
            <person name="Misumi O."/>
            <person name="Shin-i T."/>
            <person name="Maruyama S."/>
            <person name="Takahara M."/>
            <person name="Miyagishima S."/>
            <person name="Mori T."/>
            <person name="Nishida K."/>
            <person name="Yagisawa F."/>
            <person name="Nishida K."/>
            <person name="Yoshida Y."/>
            <person name="Nishimura Y."/>
            <person name="Nakao S."/>
            <person name="Kobayashi T."/>
            <person name="Momoyama Y."/>
            <person name="Higashiyama T."/>
            <person name="Minoda A."/>
            <person name="Sano M."/>
            <person name="Nomoto H."/>
            <person name="Oishi K."/>
            <person name="Hayashi H."/>
            <person name="Ohta F."/>
            <person name="Nishizaka S."/>
            <person name="Haga S."/>
            <person name="Miura S."/>
            <person name="Morishita T."/>
            <person name="Kabeya Y."/>
            <person name="Terasawa K."/>
            <person name="Suzuki Y."/>
            <person name="Ishii Y."/>
            <person name="Asakawa S."/>
            <person name="Takano H."/>
            <person name="Ohta N."/>
            <person name="Kuroiwa H."/>
            <person name="Tanaka K."/>
            <person name="Shimizu N."/>
            <person name="Sugano S."/>
            <person name="Sato N."/>
            <person name="Nozaki H."/>
            <person name="Ogasawara N."/>
            <person name="Kohara Y."/>
            <person name="Kuroiwa T."/>
        </authorList>
    </citation>
    <scope>NUCLEOTIDE SEQUENCE [LARGE SCALE GENOMIC DNA]</scope>
    <source>
        <strain evidence="2 3">10D</strain>
    </source>
</reference>
<sequence>MFQGHLRALLRSVAKPRLLGELASKSTASRALGRQSTFRSAFGCVGASTWQRAAPASTTAAASASADGTGGDREARAWDWKPKAVPPAIGEEMVKLHRQAPDKWSAVALAKKYGYDEQFVQATLELAELEASVRAQVSEKEWNDVFEPLARVAQEFEAAAAERAGPDCLVLGIPAPWEVFPKKAVRSRASRMIFYRVRRDENVETAQARAVRAHLGAPDESGIADKALPAPHAKDAVAASEASDAGGRSTSWPSQPSVRYEASAGAATVPKPRVPFIFVERATSPVSAKTGKLQSQLRVVVRDTDGTVREPRPEERNFALAAFGYGASADDDPRTPLHPRHPGAPKTPPPPPPPQSTVSQESNAA</sequence>
<dbReference type="AlphaFoldDB" id="M1VA53"/>
<feature type="compositionally biased region" description="Pro residues" evidence="1">
    <location>
        <begin position="345"/>
        <end position="355"/>
    </location>
</feature>
<name>M1VA53_CYAM1</name>
<gene>
    <name evidence="2" type="ORF">CYME_CMB153C</name>
</gene>
<feature type="compositionally biased region" description="Polar residues" evidence="1">
    <location>
        <begin position="248"/>
        <end position="257"/>
    </location>
</feature>
<accession>M1VA53</accession>
<feature type="region of interest" description="Disordered" evidence="1">
    <location>
        <begin position="304"/>
        <end position="365"/>
    </location>
</feature>
<keyword evidence="3" id="KW-1185">Reference proteome</keyword>
<dbReference type="EMBL" id="AP006484">
    <property type="protein sequence ID" value="BAM78947.1"/>
    <property type="molecule type" value="Genomic_DNA"/>
</dbReference>
<feature type="compositionally biased region" description="Basic and acidic residues" evidence="1">
    <location>
        <begin position="304"/>
        <end position="317"/>
    </location>
</feature>
<dbReference type="RefSeq" id="XP_005535233.1">
    <property type="nucleotide sequence ID" value="XM_005535176.1"/>
</dbReference>
<dbReference type="HOGENOM" id="CLU_759449_0_0_1"/>
<feature type="compositionally biased region" description="Polar residues" evidence="1">
    <location>
        <begin position="356"/>
        <end position="365"/>
    </location>
</feature>
<protein>
    <submittedName>
        <fullName evidence="2">Uncharacterized protein</fullName>
    </submittedName>
</protein>
<dbReference type="GeneID" id="16992356"/>
<dbReference type="KEGG" id="cme:CYME_CMB153C"/>